<protein>
    <submittedName>
        <fullName evidence="1">Uncharacterized protein YeaC (DUF1315 family)</fullName>
    </submittedName>
</protein>
<dbReference type="RefSeq" id="WP_168412765.1">
    <property type="nucleotide sequence ID" value="NZ_JAAXPW010000041.1"/>
</dbReference>
<comment type="caution">
    <text evidence="1">The sequence shown here is derived from an EMBL/GenBank/DDBJ whole genome shotgun (WGS) entry which is preliminary data.</text>
</comment>
<name>A0A840PWB6_URETH</name>
<dbReference type="AlphaFoldDB" id="A0A840PWB6"/>
<proteinExistence type="predicted"/>
<organism evidence="1 2">
    <name type="scientific">Ureibacillus thermosphaericus</name>
    <dbReference type="NCBI Taxonomy" id="51173"/>
    <lineage>
        <taxon>Bacteria</taxon>
        <taxon>Bacillati</taxon>
        <taxon>Bacillota</taxon>
        <taxon>Bacilli</taxon>
        <taxon>Bacillales</taxon>
        <taxon>Caryophanaceae</taxon>
        <taxon>Ureibacillus</taxon>
    </lineage>
</organism>
<accession>A0A840PWB6</accession>
<keyword evidence="2" id="KW-1185">Reference proteome</keyword>
<dbReference type="EMBL" id="JACHGZ010000044">
    <property type="protein sequence ID" value="MBB5150277.1"/>
    <property type="molecule type" value="Genomic_DNA"/>
</dbReference>
<evidence type="ECO:0000313" key="2">
    <source>
        <dbReference type="Proteomes" id="UP000557217"/>
    </source>
</evidence>
<reference evidence="1 2" key="1">
    <citation type="submission" date="2020-08" db="EMBL/GenBank/DDBJ databases">
        <title>Genomic Encyclopedia of Type Strains, Phase IV (KMG-IV): sequencing the most valuable type-strain genomes for metagenomic binning, comparative biology and taxonomic classification.</title>
        <authorList>
            <person name="Goeker M."/>
        </authorList>
    </citation>
    <scope>NUCLEOTIDE SEQUENCE [LARGE SCALE GENOMIC DNA]</scope>
    <source>
        <strain evidence="1 2">DSM 10633</strain>
    </source>
</reference>
<evidence type="ECO:0000313" key="1">
    <source>
        <dbReference type="EMBL" id="MBB5150277.1"/>
    </source>
</evidence>
<gene>
    <name evidence="1" type="ORF">HNR36_002677</name>
</gene>
<dbReference type="Proteomes" id="UP000557217">
    <property type="component" value="Unassembled WGS sequence"/>
</dbReference>
<sequence>MSRRLSKLIQQAQDILKHQKGTELTEKQKELCNKLGQLWLLQNLVICGEEHNLSDDDISRLDELEQELLLQMNMEV</sequence>